<evidence type="ECO:0000256" key="3">
    <source>
        <dbReference type="PROSITE-ProRule" id="PRU00339"/>
    </source>
</evidence>
<protein>
    <submittedName>
        <fullName evidence="4">TPR domain-containing protein</fullName>
    </submittedName>
</protein>
<dbReference type="Gene3D" id="1.25.40.10">
    <property type="entry name" value="Tetratricopeptide repeat domain"/>
    <property type="match status" value="2"/>
</dbReference>
<sequence>MANPLNTSDTKSRALYQQALDAYQRRGLGSALEHLDQCIAESGGNADLHNALLLKGMISLDLQRNAEARQCFERAVEISPSVTSHYALSVSLARLEHFDLAAAQARKGLALPHEQRQPLETANLLHCLGDALRQDKRFEEAAQAYRQALDLFPNNRDAHLSLGFLLLSQDQLEAAIEHFRQTLAIDPDYLPGHSNLAYALLATGSFEEAWPHFEHRWVSFVDSAGKGLSSRPALPIRRWEGEFTARNDQRLLVLAEQGLGDTLQFCRYLPRVLTRFQTVGFVCPKPLRRLLDQSFRSRWPNLILLDKVPASVWEWDGYIPLMSMPKAFGTDLHTIPADIPYLHVEPGAVRKFSSRLDKLAGASSPRIGLVWAGGHGGLGVDQWRSIAPEQLDPLFAWPHAQWVSLQKPESTTKRLGPDQHARVVDWMNEIDDFAATAGLVASLDLVISVDTSVAHLAAAMGKPVWLLNRFAGCWRWLRGRDDSPWYPSMRIFTQKKPGDWKEVLQRVLIELERARHELTIG</sequence>
<dbReference type="InterPro" id="IPR011990">
    <property type="entry name" value="TPR-like_helical_dom_sf"/>
</dbReference>
<gene>
    <name evidence="4" type="ORF">AWB75_03549</name>
</gene>
<dbReference type="EMBL" id="FCOF02000015">
    <property type="protein sequence ID" value="SAK69966.1"/>
    <property type="molecule type" value="Genomic_DNA"/>
</dbReference>
<evidence type="ECO:0000256" key="1">
    <source>
        <dbReference type="ARBA" id="ARBA00022737"/>
    </source>
</evidence>
<dbReference type="AlphaFoldDB" id="A0A158BJM5"/>
<reference evidence="4" key="1">
    <citation type="submission" date="2016-01" db="EMBL/GenBank/DDBJ databases">
        <authorList>
            <person name="Peeters C."/>
        </authorList>
    </citation>
    <scope>NUCLEOTIDE SEQUENCE [LARGE SCALE GENOMIC DNA]</scope>
    <source>
        <strain evidence="4">LMG 29318</strain>
    </source>
</reference>
<accession>A0A158BJM5</accession>
<dbReference type="Gene3D" id="3.40.50.2000">
    <property type="entry name" value="Glycogen Phosphorylase B"/>
    <property type="match status" value="1"/>
</dbReference>
<feature type="repeat" description="TPR" evidence="3">
    <location>
        <begin position="49"/>
        <end position="82"/>
    </location>
</feature>
<name>A0A158BJM5_9BURK</name>
<dbReference type="InterPro" id="IPR050498">
    <property type="entry name" value="Ycf3"/>
</dbReference>
<dbReference type="PANTHER" id="PTHR44858:SF1">
    <property type="entry name" value="UDP-N-ACETYLGLUCOSAMINE--PEPTIDE N-ACETYLGLUCOSAMINYLTRANSFERASE SPINDLY-RELATED"/>
    <property type="match status" value="1"/>
</dbReference>
<dbReference type="PANTHER" id="PTHR44858">
    <property type="entry name" value="TETRATRICOPEPTIDE REPEAT PROTEIN 6"/>
    <property type="match status" value="1"/>
</dbReference>
<organism evidence="4 5">
    <name type="scientific">Caballeronia catudaia</name>
    <dbReference type="NCBI Taxonomy" id="1777136"/>
    <lineage>
        <taxon>Bacteria</taxon>
        <taxon>Pseudomonadati</taxon>
        <taxon>Pseudomonadota</taxon>
        <taxon>Betaproteobacteria</taxon>
        <taxon>Burkholderiales</taxon>
        <taxon>Burkholderiaceae</taxon>
        <taxon>Caballeronia</taxon>
    </lineage>
</organism>
<feature type="repeat" description="TPR" evidence="3">
    <location>
        <begin position="122"/>
        <end position="155"/>
    </location>
</feature>
<dbReference type="SMART" id="SM00028">
    <property type="entry name" value="TPR"/>
    <property type="match status" value="4"/>
</dbReference>
<evidence type="ECO:0000313" key="5">
    <source>
        <dbReference type="Proteomes" id="UP000054870"/>
    </source>
</evidence>
<dbReference type="SUPFAM" id="SSF53756">
    <property type="entry name" value="UDP-Glycosyltransferase/glycogen phosphorylase"/>
    <property type="match status" value="1"/>
</dbReference>
<dbReference type="Pfam" id="PF13432">
    <property type="entry name" value="TPR_16"/>
    <property type="match status" value="1"/>
</dbReference>
<dbReference type="Pfam" id="PF01075">
    <property type="entry name" value="Glyco_transf_9"/>
    <property type="match status" value="1"/>
</dbReference>
<feature type="repeat" description="TPR" evidence="3">
    <location>
        <begin position="156"/>
        <end position="189"/>
    </location>
</feature>
<keyword evidence="1" id="KW-0677">Repeat</keyword>
<keyword evidence="2 3" id="KW-0802">TPR repeat</keyword>
<keyword evidence="5" id="KW-1185">Reference proteome</keyword>
<proteinExistence type="predicted"/>
<dbReference type="Pfam" id="PF13181">
    <property type="entry name" value="TPR_8"/>
    <property type="match status" value="1"/>
</dbReference>
<dbReference type="GO" id="GO:0016757">
    <property type="term" value="F:glycosyltransferase activity"/>
    <property type="evidence" value="ECO:0007669"/>
    <property type="project" value="InterPro"/>
</dbReference>
<dbReference type="SUPFAM" id="SSF48452">
    <property type="entry name" value="TPR-like"/>
    <property type="match status" value="1"/>
</dbReference>
<evidence type="ECO:0000313" key="4">
    <source>
        <dbReference type="EMBL" id="SAK69966.1"/>
    </source>
</evidence>
<dbReference type="InterPro" id="IPR019734">
    <property type="entry name" value="TPR_rpt"/>
</dbReference>
<dbReference type="PROSITE" id="PS50005">
    <property type="entry name" value="TPR"/>
    <property type="match status" value="3"/>
</dbReference>
<evidence type="ECO:0000256" key="2">
    <source>
        <dbReference type="ARBA" id="ARBA00022803"/>
    </source>
</evidence>
<dbReference type="InterPro" id="IPR002201">
    <property type="entry name" value="Glyco_trans_9"/>
</dbReference>
<comment type="caution">
    <text evidence="4">The sequence shown here is derived from an EMBL/GenBank/DDBJ whole genome shotgun (WGS) entry which is preliminary data.</text>
</comment>
<dbReference type="Proteomes" id="UP000054870">
    <property type="component" value="Unassembled WGS sequence"/>
</dbReference>